<keyword evidence="3" id="KW-1185">Reference proteome</keyword>
<organism evidence="2 3">
    <name type="scientific">Symmachiella dynata</name>
    <dbReference type="NCBI Taxonomy" id="2527995"/>
    <lineage>
        <taxon>Bacteria</taxon>
        <taxon>Pseudomonadati</taxon>
        <taxon>Planctomycetota</taxon>
        <taxon>Planctomycetia</taxon>
        <taxon>Planctomycetales</taxon>
        <taxon>Planctomycetaceae</taxon>
        <taxon>Symmachiella</taxon>
    </lineage>
</organism>
<feature type="transmembrane region" description="Helical" evidence="1">
    <location>
        <begin position="56"/>
        <end position="77"/>
    </location>
</feature>
<dbReference type="Proteomes" id="UP000319383">
    <property type="component" value="Chromosome"/>
</dbReference>
<sequence>MPSIYDLKPRFQSLLRPITRGLAAAGVTANQVTVAAAVLSIAVGACIAIYPERRWPLLLVPPFLFVRMALNAVDGMLAREHGMKSPLGAILNELGDVIADAALYLPFALVPGVHPALVVLVVIEGIISEMTGVIAVQIGSERRYDGPLGKSDRAFLFGFIGLLLGCGVKTGRWLDGLLIAAIVLLILTIVNRARHGLAEVRAASSENGENSPNSA</sequence>
<evidence type="ECO:0000313" key="2">
    <source>
        <dbReference type="EMBL" id="QDU45087.1"/>
    </source>
</evidence>
<dbReference type="GO" id="GO:0008654">
    <property type="term" value="P:phospholipid biosynthetic process"/>
    <property type="evidence" value="ECO:0007669"/>
    <property type="project" value="InterPro"/>
</dbReference>
<keyword evidence="1" id="KW-0472">Membrane</keyword>
<proteinExistence type="predicted"/>
<feature type="transmembrane region" description="Helical" evidence="1">
    <location>
        <begin position="176"/>
        <end position="193"/>
    </location>
</feature>
<keyword evidence="1" id="KW-0812">Transmembrane</keyword>
<dbReference type="GO" id="GO:0016780">
    <property type="term" value="F:phosphotransferase activity, for other substituted phosphate groups"/>
    <property type="evidence" value="ECO:0007669"/>
    <property type="project" value="InterPro"/>
</dbReference>
<dbReference type="RefSeq" id="WP_145377438.1">
    <property type="nucleotide sequence ID" value="NZ_CP036276.1"/>
</dbReference>
<feature type="transmembrane region" description="Helical" evidence="1">
    <location>
        <begin position="151"/>
        <end position="170"/>
    </location>
</feature>
<dbReference type="AlphaFoldDB" id="A0A517ZRI3"/>
<accession>A0A517ZRI3</accession>
<feature type="transmembrane region" description="Helical" evidence="1">
    <location>
        <begin position="21"/>
        <end position="50"/>
    </location>
</feature>
<dbReference type="InterPro" id="IPR043130">
    <property type="entry name" value="CDP-OH_PTrfase_TM_dom"/>
</dbReference>
<dbReference type="Pfam" id="PF01066">
    <property type="entry name" value="CDP-OH_P_transf"/>
    <property type="match status" value="1"/>
</dbReference>
<keyword evidence="1" id="KW-1133">Transmembrane helix</keyword>
<evidence type="ECO:0000256" key="1">
    <source>
        <dbReference type="SAM" id="Phobius"/>
    </source>
</evidence>
<dbReference type="GO" id="GO:0016020">
    <property type="term" value="C:membrane"/>
    <property type="evidence" value="ECO:0007669"/>
    <property type="project" value="InterPro"/>
</dbReference>
<dbReference type="EMBL" id="CP036276">
    <property type="protein sequence ID" value="QDU45087.1"/>
    <property type="molecule type" value="Genomic_DNA"/>
</dbReference>
<reference evidence="2 3" key="1">
    <citation type="submission" date="2019-02" db="EMBL/GenBank/DDBJ databases">
        <title>Deep-cultivation of Planctomycetes and their phenomic and genomic characterization uncovers novel biology.</title>
        <authorList>
            <person name="Wiegand S."/>
            <person name="Jogler M."/>
            <person name="Boedeker C."/>
            <person name="Pinto D."/>
            <person name="Vollmers J."/>
            <person name="Rivas-Marin E."/>
            <person name="Kohn T."/>
            <person name="Peeters S.H."/>
            <person name="Heuer A."/>
            <person name="Rast P."/>
            <person name="Oberbeckmann S."/>
            <person name="Bunk B."/>
            <person name="Jeske O."/>
            <person name="Meyerdierks A."/>
            <person name="Storesund J.E."/>
            <person name="Kallscheuer N."/>
            <person name="Luecker S."/>
            <person name="Lage O.M."/>
            <person name="Pohl T."/>
            <person name="Merkel B.J."/>
            <person name="Hornburger P."/>
            <person name="Mueller R.-W."/>
            <person name="Bruemmer F."/>
            <person name="Labrenz M."/>
            <person name="Spormann A.M."/>
            <person name="Op den Camp H."/>
            <person name="Overmann J."/>
            <person name="Amann R."/>
            <person name="Jetten M.S.M."/>
            <person name="Mascher T."/>
            <person name="Medema M.H."/>
            <person name="Devos D.P."/>
            <person name="Kaster A.-K."/>
            <person name="Ovreas L."/>
            <person name="Rohde M."/>
            <person name="Galperin M.Y."/>
            <person name="Jogler C."/>
        </authorList>
    </citation>
    <scope>NUCLEOTIDE SEQUENCE [LARGE SCALE GENOMIC DNA]</scope>
    <source>
        <strain evidence="2 3">Mal52</strain>
    </source>
</reference>
<protein>
    <submittedName>
        <fullName evidence="2">Inner membrane protein YnbA</fullName>
    </submittedName>
</protein>
<dbReference type="Gene3D" id="1.20.120.1760">
    <property type="match status" value="1"/>
</dbReference>
<evidence type="ECO:0000313" key="3">
    <source>
        <dbReference type="Proteomes" id="UP000319383"/>
    </source>
</evidence>
<name>A0A517ZRI3_9PLAN</name>
<gene>
    <name evidence="2" type="primary">ynbA</name>
    <name evidence="2" type="ORF">Mal52_35750</name>
</gene>
<dbReference type="InterPro" id="IPR000462">
    <property type="entry name" value="CDP-OH_P_trans"/>
</dbReference>
<dbReference type="KEGG" id="sdyn:Mal52_35750"/>